<dbReference type="Gene3D" id="3.30.300.10">
    <property type="match status" value="1"/>
</dbReference>
<dbReference type="Proteomes" id="UP000280955">
    <property type="component" value="Unassembled WGS sequence"/>
</dbReference>
<name>A0ABX9SJ72_9GAMM</name>
<dbReference type="InterPro" id="IPR042544">
    <property type="entry name" value="AdoMet_synthase_3"/>
</dbReference>
<dbReference type="InterPro" id="IPR042543">
    <property type="entry name" value="AdoMet_synthase_2"/>
</dbReference>
<dbReference type="Gene3D" id="3.30.300.280">
    <property type="entry name" value="S-adenosylmethionine synthetase, C-terminal domain"/>
    <property type="match status" value="1"/>
</dbReference>
<dbReference type="NCBIfam" id="NF003362">
    <property type="entry name" value="PRK04439.1-1"/>
    <property type="match status" value="1"/>
</dbReference>
<dbReference type="PANTHER" id="PTHR36697">
    <property type="entry name" value="S-ADENOSYLMETHIONINE SYNTHASE"/>
    <property type="match status" value="1"/>
</dbReference>
<dbReference type="Gene3D" id="3.30.300.340">
    <property type="entry name" value="S-adenosylmethionine synthetase, N-terminal domain"/>
    <property type="match status" value="1"/>
</dbReference>
<dbReference type="Pfam" id="PF01941">
    <property type="entry name" value="AdoMet_Synthase"/>
    <property type="match status" value="1"/>
</dbReference>
<organism evidence="2 3">
    <name type="scientific">Photorhabdus asymbiotica</name>
    <dbReference type="NCBI Taxonomy" id="291112"/>
    <lineage>
        <taxon>Bacteria</taxon>
        <taxon>Pseudomonadati</taxon>
        <taxon>Pseudomonadota</taxon>
        <taxon>Gammaproteobacteria</taxon>
        <taxon>Enterobacterales</taxon>
        <taxon>Morganellaceae</taxon>
        <taxon>Photorhabdus</taxon>
    </lineage>
</organism>
<evidence type="ECO:0000256" key="1">
    <source>
        <dbReference type="ARBA" id="ARBA00006892"/>
    </source>
</evidence>
<gene>
    <name evidence="2" type="ORF">BDD30_3800</name>
</gene>
<keyword evidence="3" id="KW-1185">Reference proteome</keyword>
<protein>
    <submittedName>
        <fullName evidence="2">Methionine adenosyltransferase</fullName>
    </submittedName>
</protein>
<dbReference type="PANTHER" id="PTHR36697:SF1">
    <property type="entry name" value="S-ADENOSYLMETHIONINE SYNTHASE"/>
    <property type="match status" value="1"/>
</dbReference>
<dbReference type="RefSeq" id="WP_015834529.1">
    <property type="nucleotide sequence ID" value="NC_012962.1"/>
</dbReference>
<evidence type="ECO:0000313" key="3">
    <source>
        <dbReference type="Proteomes" id="UP000280955"/>
    </source>
</evidence>
<accession>A0ABX9SJ72</accession>
<dbReference type="InterPro" id="IPR027790">
    <property type="entry name" value="AdoMet_synthase_2_family"/>
</dbReference>
<reference evidence="2 3" key="1">
    <citation type="submission" date="2018-10" db="EMBL/GenBank/DDBJ databases">
        <title>Genomic Encyclopedia of Archaeal and Bacterial Type Strains, Phase II (KMG-II): from individual species to whole genera.</title>
        <authorList>
            <person name="Goeker M."/>
        </authorList>
    </citation>
    <scope>NUCLEOTIDE SEQUENCE [LARGE SCALE GENOMIC DNA]</scope>
    <source>
        <strain evidence="2 3">DSM 15149</strain>
    </source>
</reference>
<evidence type="ECO:0000313" key="2">
    <source>
        <dbReference type="EMBL" id="RKS57159.1"/>
    </source>
</evidence>
<comment type="caution">
    <text evidence="2">The sequence shown here is derived from an EMBL/GenBank/DDBJ whole genome shotgun (WGS) entry which is preliminary data.</text>
</comment>
<proteinExistence type="inferred from homology"/>
<sequence>MEIFFEQKNSNLQFEHVERKGAGHPDTMCDAIAEKASAMYANYCLNKFGKVAHHWFDKTMLIGGESNICFGVGEVIKPYILIFAGKVSYCVGKHQIPVDSILKSAVKDVLDNCLTGFDIERHVVIENKLVDYQGAGRSESRYRPDSVDQLPSLEDYYKFTSNDCNLVSGYAPLTTLENMVLKIERFINSVDFKSIHPYTGWDIKVFGTRENEQYSIIVNMPILGKFCSSVADYKVKIELARLSVESFIADIFGSIDLCLELNPQDRRGKPYITAIGSAADTGDVGVVGRGNRLNGLITPMRPMSIEAPAGKNPMDHTGKIYGLFANQLAQYLYEKYNKYFEIHIYTLKESYLVDPDKVLISSDYLNGDEMIEVEKIVREKLGKINTVISDLISEKVQLW</sequence>
<dbReference type="EMBL" id="RBLJ01000004">
    <property type="protein sequence ID" value="RKS57159.1"/>
    <property type="molecule type" value="Genomic_DNA"/>
</dbReference>
<comment type="similarity">
    <text evidence="1">Belongs to the AdoMet synthetase 2 family.</text>
</comment>